<feature type="domain" description="PAC" evidence="5">
    <location>
        <begin position="210"/>
        <end position="262"/>
    </location>
</feature>
<feature type="domain" description="PAS" evidence="4">
    <location>
        <begin position="132"/>
        <end position="205"/>
    </location>
</feature>
<dbReference type="GO" id="GO:0000160">
    <property type="term" value="P:phosphorelay signal transduction system"/>
    <property type="evidence" value="ECO:0007669"/>
    <property type="project" value="InterPro"/>
</dbReference>
<dbReference type="Gene3D" id="3.40.50.2300">
    <property type="match status" value="1"/>
</dbReference>
<evidence type="ECO:0000256" key="2">
    <source>
        <dbReference type="PROSITE-ProRule" id="PRU00169"/>
    </source>
</evidence>
<dbReference type="InterPro" id="IPR011006">
    <property type="entry name" value="CheY-like_superfamily"/>
</dbReference>
<dbReference type="Pfam" id="PF08448">
    <property type="entry name" value="PAS_4"/>
    <property type="match status" value="1"/>
</dbReference>
<dbReference type="SUPFAM" id="SSF52172">
    <property type="entry name" value="CheY-like"/>
    <property type="match status" value="1"/>
</dbReference>
<evidence type="ECO:0000313" key="7">
    <source>
        <dbReference type="Proteomes" id="UP000232806"/>
    </source>
</evidence>
<organism evidence="6 7">
    <name type="scientific">Methanobacterium subterraneum</name>
    <dbReference type="NCBI Taxonomy" id="59277"/>
    <lineage>
        <taxon>Archaea</taxon>
        <taxon>Methanobacteriati</taxon>
        <taxon>Methanobacteriota</taxon>
        <taxon>Methanomada group</taxon>
        <taxon>Methanobacteria</taxon>
        <taxon>Methanobacteriales</taxon>
        <taxon>Methanobacteriaceae</taxon>
        <taxon>Methanobacterium</taxon>
    </lineage>
</organism>
<dbReference type="PANTHER" id="PTHR44591">
    <property type="entry name" value="STRESS RESPONSE REGULATOR PROTEIN 1"/>
    <property type="match status" value="1"/>
</dbReference>
<evidence type="ECO:0000256" key="1">
    <source>
        <dbReference type="ARBA" id="ARBA00022553"/>
    </source>
</evidence>
<dbReference type="InterPro" id="IPR000700">
    <property type="entry name" value="PAS-assoc_C"/>
</dbReference>
<dbReference type="InterPro" id="IPR013656">
    <property type="entry name" value="PAS_4"/>
</dbReference>
<dbReference type="RefSeq" id="WP_100906506.1">
    <property type="nucleotide sequence ID" value="NZ_CP017766.1"/>
</dbReference>
<dbReference type="PANTHER" id="PTHR44591:SF3">
    <property type="entry name" value="RESPONSE REGULATORY DOMAIN-CONTAINING PROTEIN"/>
    <property type="match status" value="1"/>
</dbReference>
<reference evidence="6 7" key="1">
    <citation type="submission" date="2016-10" db="EMBL/GenBank/DDBJ databases">
        <title>Comparative genomics between deep and shallow subseafloor isolates.</title>
        <authorList>
            <person name="Ishii S."/>
            <person name="Miller J.R."/>
            <person name="Sutton G."/>
            <person name="Suzuki S."/>
            <person name="Methe B."/>
            <person name="Inagaki F."/>
            <person name="Imachi H."/>
        </authorList>
    </citation>
    <scope>NUCLEOTIDE SEQUENCE [LARGE SCALE GENOMIC DNA]</scope>
    <source>
        <strain evidence="6 7">MO-MB1</strain>
    </source>
</reference>
<name>A0A2H4VEL1_9EURY</name>
<dbReference type="GeneID" id="35122181"/>
<keyword evidence="6" id="KW-0808">Transferase</keyword>
<keyword evidence="6" id="KW-0418">Kinase</keyword>
<dbReference type="Pfam" id="PF18546">
    <property type="entry name" value="MetOD1"/>
    <property type="match status" value="1"/>
</dbReference>
<dbReference type="SMART" id="SM00448">
    <property type="entry name" value="REC"/>
    <property type="match status" value="1"/>
</dbReference>
<dbReference type="CDD" id="cd00130">
    <property type="entry name" value="PAS"/>
    <property type="match status" value="1"/>
</dbReference>
<dbReference type="InterPro" id="IPR001610">
    <property type="entry name" value="PAC"/>
</dbReference>
<gene>
    <name evidence="6" type="ORF">BK007_11210</name>
</gene>
<evidence type="ECO:0000259" key="5">
    <source>
        <dbReference type="PROSITE" id="PS50113"/>
    </source>
</evidence>
<dbReference type="SMART" id="SM00091">
    <property type="entry name" value="PAS"/>
    <property type="match status" value="1"/>
</dbReference>
<dbReference type="PROSITE" id="PS50112">
    <property type="entry name" value="PAS"/>
    <property type="match status" value="1"/>
</dbReference>
<dbReference type="InterPro" id="IPR000014">
    <property type="entry name" value="PAS"/>
</dbReference>
<evidence type="ECO:0000259" key="3">
    <source>
        <dbReference type="PROSITE" id="PS50110"/>
    </source>
</evidence>
<dbReference type="Proteomes" id="UP000232806">
    <property type="component" value="Chromosome"/>
</dbReference>
<dbReference type="OrthoDB" id="2830at2157"/>
<dbReference type="InterPro" id="IPR041359">
    <property type="entry name" value="MetOD1"/>
</dbReference>
<protein>
    <submittedName>
        <fullName evidence="6">Histidine kinase</fullName>
    </submittedName>
</protein>
<dbReference type="SUPFAM" id="SSF55785">
    <property type="entry name" value="PYP-like sensor domain (PAS domain)"/>
    <property type="match status" value="1"/>
</dbReference>
<evidence type="ECO:0000313" key="6">
    <source>
        <dbReference type="EMBL" id="AUB56526.1"/>
    </source>
</evidence>
<dbReference type="Pfam" id="PF00072">
    <property type="entry name" value="Response_reg"/>
    <property type="match status" value="1"/>
</dbReference>
<feature type="domain" description="Response regulatory" evidence="3">
    <location>
        <begin position="5"/>
        <end position="120"/>
    </location>
</feature>
<dbReference type="EMBL" id="CP017766">
    <property type="protein sequence ID" value="AUB56526.1"/>
    <property type="molecule type" value="Genomic_DNA"/>
</dbReference>
<dbReference type="GO" id="GO:0016301">
    <property type="term" value="F:kinase activity"/>
    <property type="evidence" value="ECO:0007669"/>
    <property type="project" value="UniProtKB-KW"/>
</dbReference>
<dbReference type="PROSITE" id="PS50113">
    <property type="entry name" value="PAC"/>
    <property type="match status" value="1"/>
</dbReference>
<accession>A0A2H4VEL1</accession>
<dbReference type="Gene3D" id="3.30.450.20">
    <property type="entry name" value="PAS domain"/>
    <property type="match status" value="1"/>
</dbReference>
<dbReference type="PROSITE" id="PS50110">
    <property type="entry name" value="RESPONSE_REGULATORY"/>
    <property type="match status" value="1"/>
</dbReference>
<dbReference type="InterPro" id="IPR050595">
    <property type="entry name" value="Bact_response_regulator"/>
</dbReference>
<sequence>MSEVKILIVEDESIVAMDIKHRAEGLGYEVTAITPSGEEALEHVAGTRPDLVLMDIVLKGEMDGIEAAQKIRDSYDIPVVYLTAYSDERTLKRAKITEPFGYIIKPFEDRELHSAVEVALYKHQMESKLKESEKWLSTTLESIGDAVIATDKNGKLKFMNPVASEITGWDHDAAIGQPLSKIFNIIHEETGTPIEDPVVKVVENDAIIDLPSTVLLINKDGEKIPIDDSSAPIKDENGGIIGVALVFRDVTQRRKEAKEREELLKDKARGELSSFMVSALPVFASNIPPQVRNNIARSFADRFEKNIKPLFMEEMEKCQSNSGITNYDEKMILFRCYLSWVSEFMSNLGIDTEIDVHKNKSYLNFGSCPWAAEGDISPIFCLICRAIVIRSFTWTSLKGHVEQSQCLLDGDKGCSFEFIISWEHD</sequence>
<feature type="modified residue" description="4-aspartylphosphate" evidence="2">
    <location>
        <position position="55"/>
    </location>
</feature>
<proteinExistence type="predicted"/>
<dbReference type="AlphaFoldDB" id="A0A2H4VEL1"/>
<keyword evidence="1 2" id="KW-0597">Phosphoprotein</keyword>
<dbReference type="SMART" id="SM00086">
    <property type="entry name" value="PAC"/>
    <property type="match status" value="1"/>
</dbReference>
<dbReference type="CDD" id="cd17534">
    <property type="entry name" value="REC_DC-like"/>
    <property type="match status" value="1"/>
</dbReference>
<evidence type="ECO:0000259" key="4">
    <source>
        <dbReference type="PROSITE" id="PS50112"/>
    </source>
</evidence>
<dbReference type="InterPro" id="IPR001789">
    <property type="entry name" value="Sig_transdc_resp-reg_receiver"/>
</dbReference>
<dbReference type="InterPro" id="IPR035965">
    <property type="entry name" value="PAS-like_dom_sf"/>
</dbReference>
<dbReference type="NCBIfam" id="TIGR00229">
    <property type="entry name" value="sensory_box"/>
    <property type="match status" value="1"/>
</dbReference>